<dbReference type="SUPFAM" id="SSF103506">
    <property type="entry name" value="Mitochondrial carrier"/>
    <property type="match status" value="1"/>
</dbReference>
<dbReference type="Pfam" id="PF00153">
    <property type="entry name" value="Mito_carr"/>
    <property type="match status" value="3"/>
</dbReference>
<dbReference type="PROSITE" id="PS50920">
    <property type="entry name" value="SOLCAR"/>
    <property type="match status" value="3"/>
</dbReference>
<evidence type="ECO:0000313" key="11">
    <source>
        <dbReference type="EMBL" id="PVV01978.1"/>
    </source>
</evidence>
<evidence type="ECO:0008006" key="13">
    <source>
        <dbReference type="Google" id="ProtNLM"/>
    </source>
</evidence>
<dbReference type="Proteomes" id="UP000245609">
    <property type="component" value="Unassembled WGS sequence"/>
</dbReference>
<keyword evidence="4 8" id="KW-0812">Transmembrane</keyword>
<name>A0A2T9ZBL4_9FUNG</name>
<keyword evidence="6 10" id="KW-1133">Transmembrane helix</keyword>
<evidence type="ECO:0000256" key="9">
    <source>
        <dbReference type="RuleBase" id="RU000488"/>
    </source>
</evidence>
<dbReference type="EMBL" id="MBFS01000675">
    <property type="protein sequence ID" value="PVV01978.1"/>
    <property type="molecule type" value="Genomic_DNA"/>
</dbReference>
<organism evidence="11 12">
    <name type="scientific">Smittium megazygosporum</name>
    <dbReference type="NCBI Taxonomy" id="133381"/>
    <lineage>
        <taxon>Eukaryota</taxon>
        <taxon>Fungi</taxon>
        <taxon>Fungi incertae sedis</taxon>
        <taxon>Zoopagomycota</taxon>
        <taxon>Kickxellomycotina</taxon>
        <taxon>Harpellomycetes</taxon>
        <taxon>Harpellales</taxon>
        <taxon>Legeriomycetaceae</taxon>
        <taxon>Smittium</taxon>
    </lineage>
</organism>
<evidence type="ECO:0000256" key="6">
    <source>
        <dbReference type="ARBA" id="ARBA00022989"/>
    </source>
</evidence>
<dbReference type="OrthoDB" id="448427at2759"/>
<comment type="similarity">
    <text evidence="2 9">Belongs to the mitochondrial carrier (TC 2.A.29) family.</text>
</comment>
<comment type="caution">
    <text evidence="11">The sequence shown here is derived from an EMBL/GenBank/DDBJ whole genome shotgun (WGS) entry which is preliminary data.</text>
</comment>
<comment type="subcellular location">
    <subcellularLocation>
        <location evidence="1">Membrane</location>
        <topology evidence="1">Multi-pass membrane protein</topology>
    </subcellularLocation>
</comment>
<keyword evidence="7 8" id="KW-0472">Membrane</keyword>
<evidence type="ECO:0000256" key="2">
    <source>
        <dbReference type="ARBA" id="ARBA00006375"/>
    </source>
</evidence>
<evidence type="ECO:0000256" key="7">
    <source>
        <dbReference type="ARBA" id="ARBA00023136"/>
    </source>
</evidence>
<keyword evidence="12" id="KW-1185">Reference proteome</keyword>
<evidence type="ECO:0000256" key="4">
    <source>
        <dbReference type="ARBA" id="ARBA00022692"/>
    </source>
</evidence>
<evidence type="ECO:0000256" key="3">
    <source>
        <dbReference type="ARBA" id="ARBA00022448"/>
    </source>
</evidence>
<keyword evidence="3 9" id="KW-0813">Transport</keyword>
<evidence type="ECO:0000256" key="1">
    <source>
        <dbReference type="ARBA" id="ARBA00004141"/>
    </source>
</evidence>
<evidence type="ECO:0000256" key="8">
    <source>
        <dbReference type="PROSITE-ProRule" id="PRU00282"/>
    </source>
</evidence>
<evidence type="ECO:0000256" key="5">
    <source>
        <dbReference type="ARBA" id="ARBA00022737"/>
    </source>
</evidence>
<keyword evidence="5" id="KW-0677">Repeat</keyword>
<reference evidence="11 12" key="1">
    <citation type="journal article" date="2018" name="MBio">
        <title>Comparative Genomics Reveals the Core Gene Toolbox for the Fungus-Insect Symbiosis.</title>
        <authorList>
            <person name="Wang Y."/>
            <person name="Stata M."/>
            <person name="Wang W."/>
            <person name="Stajich J.E."/>
            <person name="White M.M."/>
            <person name="Moncalvo J.M."/>
        </authorList>
    </citation>
    <scope>NUCLEOTIDE SEQUENCE [LARGE SCALE GENOMIC DNA]</scope>
    <source>
        <strain evidence="11 12">SC-DP-2</strain>
    </source>
</reference>
<dbReference type="InterPro" id="IPR050391">
    <property type="entry name" value="Mito_Metabolite_Transporter"/>
</dbReference>
<dbReference type="GO" id="GO:0016020">
    <property type="term" value="C:membrane"/>
    <property type="evidence" value="ECO:0007669"/>
    <property type="project" value="UniProtKB-SubCell"/>
</dbReference>
<feature type="transmembrane region" description="Helical" evidence="10">
    <location>
        <begin position="100"/>
        <end position="118"/>
    </location>
</feature>
<feature type="repeat" description="Solcar" evidence="8">
    <location>
        <begin position="198"/>
        <end position="283"/>
    </location>
</feature>
<protein>
    <recommendedName>
        <fullName evidence="13">Mitochondrial dicarboxylate carrier</fullName>
    </recommendedName>
</protein>
<evidence type="ECO:0000256" key="10">
    <source>
        <dbReference type="SAM" id="Phobius"/>
    </source>
</evidence>
<proteinExistence type="inferred from homology"/>
<dbReference type="STRING" id="133381.A0A2T9ZBL4"/>
<dbReference type="Gene3D" id="1.50.40.10">
    <property type="entry name" value="Mitochondrial carrier domain"/>
    <property type="match status" value="1"/>
</dbReference>
<feature type="repeat" description="Solcar" evidence="8">
    <location>
        <begin position="98"/>
        <end position="189"/>
    </location>
</feature>
<accession>A0A2T9ZBL4</accession>
<gene>
    <name evidence="11" type="ORF">BB560_003582</name>
</gene>
<dbReference type="InterPro" id="IPR023395">
    <property type="entry name" value="MCP_dom_sf"/>
</dbReference>
<feature type="repeat" description="Solcar" evidence="8">
    <location>
        <begin position="6"/>
        <end position="90"/>
    </location>
</feature>
<dbReference type="PANTHER" id="PTHR45618">
    <property type="entry name" value="MITOCHONDRIAL DICARBOXYLATE CARRIER-RELATED"/>
    <property type="match status" value="1"/>
</dbReference>
<dbReference type="AlphaFoldDB" id="A0A2T9ZBL4"/>
<sequence>MNENMNEIKTPIYFGGVASVAATFISHPGDLIKVRLQTHRGEMKSGLLVIRDIFRNEGLLGFYSGLSASLLRQATYSTVRFGVYEEITGKIKEKKKRLSILDAVFAGCVGGFFGAFVGNPSDVSVVRMQNDFTLPPEQRRNYKNVFDAIFRIWREEGFTRLYRGIIPNIGLSMVMTASQIGSYDLFKQILVYYGMSEKSSYTHLASSTLASLVAATAVSPIDVAKTRIMDSKNKVYNGLFDALITIPRKEGIQALFKGWTPAFLRLAPHTIAMFIVLEQLKKAYIKYKDPAHNTKLLLS</sequence>
<dbReference type="InterPro" id="IPR018108">
    <property type="entry name" value="MCP_transmembrane"/>
</dbReference>
<evidence type="ECO:0000313" key="12">
    <source>
        <dbReference type="Proteomes" id="UP000245609"/>
    </source>
</evidence>